<dbReference type="Proteomes" id="UP001240236">
    <property type="component" value="Unassembled WGS sequence"/>
</dbReference>
<dbReference type="Pfam" id="PF00497">
    <property type="entry name" value="SBP_bac_3"/>
    <property type="match status" value="1"/>
</dbReference>
<dbReference type="GO" id="GO:0006865">
    <property type="term" value="P:amino acid transport"/>
    <property type="evidence" value="ECO:0007669"/>
    <property type="project" value="TreeGrafter"/>
</dbReference>
<evidence type="ECO:0000256" key="1">
    <source>
        <dbReference type="ARBA" id="ARBA00010333"/>
    </source>
</evidence>
<comment type="caution">
    <text evidence="6">The sequence shown here is derived from an EMBL/GenBank/DDBJ whole genome shotgun (WGS) entry which is preliminary data.</text>
</comment>
<keyword evidence="2" id="KW-0813">Transport</keyword>
<dbReference type="EMBL" id="JAUSUZ010000001">
    <property type="protein sequence ID" value="MDQ0365288.1"/>
    <property type="molecule type" value="Genomic_DNA"/>
</dbReference>
<name>A0AAE3VWI5_9ACTN</name>
<dbReference type="AlphaFoldDB" id="A0AAE3VWI5"/>
<evidence type="ECO:0000256" key="3">
    <source>
        <dbReference type="ARBA" id="ARBA00022729"/>
    </source>
</evidence>
<organism evidence="6 7">
    <name type="scientific">Catenuloplanes indicus</name>
    <dbReference type="NCBI Taxonomy" id="137267"/>
    <lineage>
        <taxon>Bacteria</taxon>
        <taxon>Bacillati</taxon>
        <taxon>Actinomycetota</taxon>
        <taxon>Actinomycetes</taxon>
        <taxon>Micromonosporales</taxon>
        <taxon>Micromonosporaceae</taxon>
        <taxon>Catenuloplanes</taxon>
    </lineage>
</organism>
<keyword evidence="7" id="KW-1185">Reference proteome</keyword>
<dbReference type="RefSeq" id="WP_307237719.1">
    <property type="nucleotide sequence ID" value="NZ_JAUSUZ010000001.1"/>
</dbReference>
<dbReference type="SMART" id="SM00062">
    <property type="entry name" value="PBPb"/>
    <property type="match status" value="1"/>
</dbReference>
<comment type="similarity">
    <text evidence="1">Belongs to the bacterial solute-binding protein 3 family.</text>
</comment>
<dbReference type="PANTHER" id="PTHR30085">
    <property type="entry name" value="AMINO ACID ABC TRANSPORTER PERMEASE"/>
    <property type="match status" value="1"/>
</dbReference>
<accession>A0AAE3VWI5</accession>
<protein>
    <submittedName>
        <fullName evidence="6">Glutamate transport system substrate-binding protein</fullName>
    </submittedName>
</protein>
<gene>
    <name evidence="6" type="ORF">J2S42_001957</name>
</gene>
<dbReference type="GO" id="GO:0030288">
    <property type="term" value="C:outer membrane-bounded periplasmic space"/>
    <property type="evidence" value="ECO:0007669"/>
    <property type="project" value="TreeGrafter"/>
</dbReference>
<feature type="domain" description="Solute-binding protein family 3/N-terminal" evidence="5">
    <location>
        <begin position="51"/>
        <end position="270"/>
    </location>
</feature>
<dbReference type="InterPro" id="IPR001638">
    <property type="entry name" value="Solute-binding_3/MltF_N"/>
</dbReference>
<feature type="signal peptide" evidence="4">
    <location>
        <begin position="1"/>
        <end position="27"/>
    </location>
</feature>
<dbReference type="PROSITE" id="PS51257">
    <property type="entry name" value="PROKAR_LIPOPROTEIN"/>
    <property type="match status" value="1"/>
</dbReference>
<dbReference type="SUPFAM" id="SSF53850">
    <property type="entry name" value="Periplasmic binding protein-like II"/>
    <property type="match status" value="1"/>
</dbReference>
<evidence type="ECO:0000259" key="5">
    <source>
        <dbReference type="SMART" id="SM00062"/>
    </source>
</evidence>
<feature type="chain" id="PRO_5042115777" evidence="4">
    <location>
        <begin position="28"/>
        <end position="311"/>
    </location>
</feature>
<dbReference type="Gene3D" id="3.40.190.10">
    <property type="entry name" value="Periplasmic binding protein-like II"/>
    <property type="match status" value="2"/>
</dbReference>
<dbReference type="GO" id="GO:0005576">
    <property type="term" value="C:extracellular region"/>
    <property type="evidence" value="ECO:0007669"/>
    <property type="project" value="TreeGrafter"/>
</dbReference>
<evidence type="ECO:0000256" key="4">
    <source>
        <dbReference type="SAM" id="SignalP"/>
    </source>
</evidence>
<reference evidence="6 7" key="1">
    <citation type="submission" date="2023-07" db="EMBL/GenBank/DDBJ databases">
        <title>Sequencing the genomes of 1000 actinobacteria strains.</title>
        <authorList>
            <person name="Klenk H.-P."/>
        </authorList>
    </citation>
    <scope>NUCLEOTIDE SEQUENCE [LARGE SCALE GENOMIC DNA]</scope>
    <source>
        <strain evidence="6 7">DSM 44709</strain>
    </source>
</reference>
<sequence length="311" mass="34335">MRRDRFRRAVTGASVILTLGLATIAGCQPEAAGPPSVDELLRQTSIWQQPTLRIGVAANEPLMGEIKDGVRSGFDVELARYLARSLGYTDESDVEFVTVRTDERIRFLLAGHVDIVVASLSYTEERAKLIGMAGPYFVTNQAFLVPKASAATLRTEDDFKEKKVKVCTSGSSTTEDELTRRGFDRSVVQDLQDCADGVRSGKYGAMSSDKTILAGYYSQHPQDLSYVQLPFGADERLHVGVSINDRALRDLIAYFLKKSYDEGRETGASPWLTAYNNTLGAWYLADVDDISQPEPLDVPDLVDHDDKVSPR</sequence>
<dbReference type="PANTHER" id="PTHR30085:SF6">
    <property type="entry name" value="ABC TRANSPORTER GLUTAMINE-BINDING PROTEIN GLNH"/>
    <property type="match status" value="1"/>
</dbReference>
<evidence type="ECO:0000313" key="7">
    <source>
        <dbReference type="Proteomes" id="UP001240236"/>
    </source>
</evidence>
<keyword evidence="3 4" id="KW-0732">Signal</keyword>
<evidence type="ECO:0000313" key="6">
    <source>
        <dbReference type="EMBL" id="MDQ0365288.1"/>
    </source>
</evidence>
<evidence type="ECO:0000256" key="2">
    <source>
        <dbReference type="ARBA" id="ARBA00022448"/>
    </source>
</evidence>
<dbReference type="InterPro" id="IPR051455">
    <property type="entry name" value="Bact_solute-bind_prot3"/>
</dbReference>
<proteinExistence type="inferred from homology"/>